<dbReference type="InterPro" id="IPR019734">
    <property type="entry name" value="TPR_rpt"/>
</dbReference>
<evidence type="ECO:0000256" key="2">
    <source>
        <dbReference type="SAM" id="Coils"/>
    </source>
</evidence>
<dbReference type="EMBL" id="BAAAEI010000007">
    <property type="protein sequence ID" value="GAA0352893.1"/>
    <property type="molecule type" value="Genomic_DNA"/>
</dbReference>
<reference evidence="6" key="1">
    <citation type="journal article" date="2019" name="Int. J. Syst. Evol. Microbiol.">
        <title>The Global Catalogue of Microorganisms (GCM) 10K type strain sequencing project: providing services to taxonomists for standard genome sequencing and annotation.</title>
        <authorList>
            <consortium name="The Broad Institute Genomics Platform"/>
            <consortium name="The Broad Institute Genome Sequencing Center for Infectious Disease"/>
            <person name="Wu L."/>
            <person name="Ma J."/>
        </authorList>
    </citation>
    <scope>NUCLEOTIDE SEQUENCE [LARGE SCALE GENOMIC DNA]</scope>
    <source>
        <strain evidence="6">JCM 13378</strain>
    </source>
</reference>
<dbReference type="Pfam" id="PF14559">
    <property type="entry name" value="TPR_19"/>
    <property type="match status" value="3"/>
</dbReference>
<gene>
    <name evidence="5" type="ORF">GCM10009092_16500</name>
</gene>
<dbReference type="Pfam" id="PF25063">
    <property type="entry name" value="ARM_TT21_C"/>
    <property type="match status" value="1"/>
</dbReference>
<dbReference type="PANTHER" id="PTHR12558:SF13">
    <property type="entry name" value="CELL DIVISION CYCLE PROTEIN 27 HOMOLOG"/>
    <property type="match status" value="1"/>
</dbReference>
<accession>A0ABP3GR71</accession>
<feature type="coiled-coil region" evidence="2">
    <location>
        <begin position="475"/>
        <end position="502"/>
    </location>
</feature>
<evidence type="ECO:0000313" key="6">
    <source>
        <dbReference type="Proteomes" id="UP001501757"/>
    </source>
</evidence>
<dbReference type="InterPro" id="IPR014266">
    <property type="entry name" value="PEP-CTERM_TPR_PrsT"/>
</dbReference>
<dbReference type="PROSITE" id="PS50005">
    <property type="entry name" value="TPR"/>
    <property type="match status" value="5"/>
</dbReference>
<proteinExistence type="predicted"/>
<feature type="signal peptide" evidence="3">
    <location>
        <begin position="1"/>
        <end position="20"/>
    </location>
</feature>
<feature type="chain" id="PRO_5046105910" description="Tetratricopeptide repeat protein 21A/21B C-terminal ARM domain-containing protein" evidence="3">
    <location>
        <begin position="21"/>
        <end position="930"/>
    </location>
</feature>
<feature type="repeat" description="TPR" evidence="1">
    <location>
        <begin position="541"/>
        <end position="574"/>
    </location>
</feature>
<evidence type="ECO:0000313" key="5">
    <source>
        <dbReference type="EMBL" id="GAA0352893.1"/>
    </source>
</evidence>
<dbReference type="SUPFAM" id="SSF81901">
    <property type="entry name" value="HCP-like"/>
    <property type="match status" value="1"/>
</dbReference>
<dbReference type="Gene3D" id="1.25.40.10">
    <property type="entry name" value="Tetratricopeptide repeat domain"/>
    <property type="match status" value="5"/>
</dbReference>
<feature type="repeat" description="TPR" evidence="1">
    <location>
        <begin position="507"/>
        <end position="540"/>
    </location>
</feature>
<dbReference type="SMART" id="SM00028">
    <property type="entry name" value="TPR"/>
    <property type="match status" value="12"/>
</dbReference>
<evidence type="ECO:0000256" key="3">
    <source>
        <dbReference type="SAM" id="SignalP"/>
    </source>
</evidence>
<dbReference type="RefSeq" id="WP_343844097.1">
    <property type="nucleotide sequence ID" value="NZ_BAAAEI010000007.1"/>
</dbReference>
<feature type="repeat" description="TPR" evidence="1">
    <location>
        <begin position="160"/>
        <end position="193"/>
    </location>
</feature>
<protein>
    <recommendedName>
        <fullName evidence="4">Tetratricopeptide repeat protein 21A/21B C-terminal ARM domain-containing protein</fullName>
    </recommendedName>
</protein>
<keyword evidence="3" id="KW-0732">Signal</keyword>
<comment type="caution">
    <text evidence="5">The sequence shown here is derived from an EMBL/GenBank/DDBJ whole genome shotgun (WGS) entry which is preliminary data.</text>
</comment>
<dbReference type="NCBIfam" id="TIGR02917">
    <property type="entry name" value="PEP_TPR_lipo"/>
    <property type="match status" value="1"/>
</dbReference>
<dbReference type="Pfam" id="PF13432">
    <property type="entry name" value="TPR_16"/>
    <property type="match status" value="2"/>
</dbReference>
<evidence type="ECO:0000256" key="1">
    <source>
        <dbReference type="PROSITE-ProRule" id="PRU00339"/>
    </source>
</evidence>
<dbReference type="SUPFAM" id="SSF48452">
    <property type="entry name" value="TPR-like"/>
    <property type="match status" value="5"/>
</dbReference>
<keyword evidence="6" id="KW-1185">Reference proteome</keyword>
<name>A0ABP3GR71_9ALTE</name>
<dbReference type="InterPro" id="IPR056834">
    <property type="entry name" value="ARM_TT21_C"/>
</dbReference>
<evidence type="ECO:0000259" key="4">
    <source>
        <dbReference type="Pfam" id="PF25063"/>
    </source>
</evidence>
<organism evidence="5 6">
    <name type="scientific">Bowmanella denitrificans</name>
    <dbReference type="NCBI Taxonomy" id="366582"/>
    <lineage>
        <taxon>Bacteria</taxon>
        <taxon>Pseudomonadati</taxon>
        <taxon>Pseudomonadota</taxon>
        <taxon>Gammaproteobacteria</taxon>
        <taxon>Alteromonadales</taxon>
        <taxon>Alteromonadaceae</taxon>
        <taxon>Bowmanella</taxon>
    </lineage>
</organism>
<dbReference type="Proteomes" id="UP001501757">
    <property type="component" value="Unassembled WGS sequence"/>
</dbReference>
<feature type="repeat" description="TPR" evidence="1">
    <location>
        <begin position="849"/>
        <end position="882"/>
    </location>
</feature>
<keyword evidence="2" id="KW-0175">Coiled coil</keyword>
<feature type="domain" description="Tetratricopeptide repeat protein 21A/21B C-terminal ARM" evidence="4">
    <location>
        <begin position="133"/>
        <end position="261"/>
    </location>
</feature>
<keyword evidence="1" id="KW-0802">TPR repeat</keyword>
<dbReference type="PANTHER" id="PTHR12558">
    <property type="entry name" value="CELL DIVISION CYCLE 16,23,27"/>
    <property type="match status" value="1"/>
</dbReference>
<dbReference type="InterPro" id="IPR011990">
    <property type="entry name" value="TPR-like_helical_dom_sf"/>
</dbReference>
<sequence length="930" mass="103879">MKKFLLIVCTWFGLINALAAADFSESYEAANKAYEKGKIEDAFIHLKNALQANPEHLPSRLLMGKVYFSNGNPVAAEEQFESALQLGADLNLVLPVLGTCLLMQQKVAELVSFEDKYYSLNDAGKFDWHLLRGQAYLIQKKPQLANVEFEQAARLSPASNRANNTLAAFYMRHNQLEEAGRLVAQALEHDPTDEKAWQLSGELAYRQGNYQQALTSFHQAHRLDDNDLIIRRGLTQTYFKIGDFANAEKFNQLIIEQTPNDPTANLMHAWLVAYQGDVDKSLKLLSTLSQTLAQLDPDGKFYLGSNSYVHGLSEFLQGNLESSRNILLKHVESQPGDQNALQVLAESYVLAKEPGKALMLLEQRQQEVYRSLNLGITQLNLYLNENNKYRAEQLLRELDSRYANHPALTLGRASLLHLQKKPQQALDVLSAFAATDKSLAFLLLKCKLQLQLGQLQPAQASLAKLQALEANNLAVRNLSAALDIASDRLASAEQKLNSILTDVPGELNATFNLAVLLKKQGKEQASIDLFQKILSNNPSNPQTLLQLADTAIDMGEYAQAQEWLNKLLAYNPELPEANEKMLSIYMARKNWGAALTQVTKLRQTNRLNEDYLLQQARIFIELNNLAGAKNNTDILYDLWLNDAQKLTFLAKVQMQAQDKAGVMKTLHKALELAPRHVEASLMLARAELAADNPDQAEQILNGLDKDAIAPDIRYLVQAEIAIQRQQAPLAAKLLANALKKEPGNQAALVLFYELARQGIAVSEFHLAAEKLVALPEQPAWTRKLLADSYLNHNLTQEAIAHYEAVLDQPDLPQKALVLNNLANLYAATDLDKALTTAIQAYQQGGQQNAAVLDTLGWLHARKGDYSQALGRLREAYVLDSSTLEIRYHLGFVLNKLERKDEARSQLEVAVKERNYPEFENAVLLLDSLKN</sequence>
<feature type="repeat" description="TPR" evidence="1">
    <location>
        <begin position="194"/>
        <end position="227"/>
    </location>
</feature>